<keyword evidence="13" id="KW-1185">Reference proteome</keyword>
<reference evidence="12 13" key="1">
    <citation type="submission" date="2024-03" db="EMBL/GenBank/DDBJ databases">
        <title>Adaptation during the transition from Ophiocordyceps entomopathogen to insect associate is accompanied by gene loss and intensified selection.</title>
        <authorList>
            <person name="Ward C.M."/>
            <person name="Onetto C.A."/>
            <person name="Borneman A.R."/>
        </authorList>
    </citation>
    <scope>NUCLEOTIDE SEQUENCE [LARGE SCALE GENOMIC DNA]</scope>
    <source>
        <strain evidence="12">AWRI1</strain>
        <tissue evidence="12">Single Adult Female</tissue>
    </source>
</reference>
<evidence type="ECO:0000313" key="12">
    <source>
        <dbReference type="EMBL" id="KAK7573675.1"/>
    </source>
</evidence>
<gene>
    <name evidence="12" type="ORF">V9T40_010866</name>
</gene>
<evidence type="ECO:0000256" key="5">
    <source>
        <dbReference type="ARBA" id="ARBA00023015"/>
    </source>
</evidence>
<feature type="region of interest" description="Disordered" evidence="10">
    <location>
        <begin position="97"/>
        <end position="119"/>
    </location>
</feature>
<dbReference type="InterPro" id="IPR050200">
    <property type="entry name" value="Nuclear_hormone_rcpt_NR3"/>
</dbReference>
<dbReference type="Proteomes" id="UP001367676">
    <property type="component" value="Unassembled WGS sequence"/>
</dbReference>
<name>A0AAN9T4Z0_9HEMI</name>
<feature type="region of interest" description="Disordered" evidence="10">
    <location>
        <begin position="238"/>
        <end position="271"/>
    </location>
</feature>
<dbReference type="InterPro" id="IPR001628">
    <property type="entry name" value="Znf_hrmn_rcpt"/>
</dbReference>
<dbReference type="PANTHER" id="PTHR48092">
    <property type="entry name" value="KNIRPS-RELATED PROTEIN-RELATED"/>
    <property type="match status" value="1"/>
</dbReference>
<keyword evidence="2" id="KW-0479">Metal-binding</keyword>
<keyword evidence="9" id="KW-0539">Nucleus</keyword>
<proteinExistence type="predicted"/>
<keyword evidence="3" id="KW-0863">Zinc-finger</keyword>
<evidence type="ECO:0000313" key="13">
    <source>
        <dbReference type="Proteomes" id="UP001367676"/>
    </source>
</evidence>
<feature type="domain" description="Nuclear receptor" evidence="11">
    <location>
        <begin position="20"/>
        <end position="72"/>
    </location>
</feature>
<evidence type="ECO:0000256" key="1">
    <source>
        <dbReference type="ARBA" id="ARBA00004123"/>
    </source>
</evidence>
<comment type="subcellular location">
    <subcellularLocation>
        <location evidence="1">Nucleus</location>
    </subcellularLocation>
</comment>
<dbReference type="SUPFAM" id="SSF57716">
    <property type="entry name" value="Glucocorticoid receptor-like (DNA-binding domain)"/>
    <property type="match status" value="1"/>
</dbReference>
<dbReference type="PROSITE" id="PS51030">
    <property type="entry name" value="NUCLEAR_REC_DBD_2"/>
    <property type="match status" value="1"/>
</dbReference>
<dbReference type="EMBL" id="JBBCAQ010000037">
    <property type="protein sequence ID" value="KAK7573675.1"/>
    <property type="molecule type" value="Genomic_DNA"/>
</dbReference>
<dbReference type="GO" id="GO:0043565">
    <property type="term" value="F:sequence-specific DNA binding"/>
    <property type="evidence" value="ECO:0007669"/>
    <property type="project" value="InterPro"/>
</dbReference>
<evidence type="ECO:0000259" key="11">
    <source>
        <dbReference type="PROSITE" id="PS51030"/>
    </source>
</evidence>
<keyword evidence="8" id="KW-0675">Receptor</keyword>
<evidence type="ECO:0000256" key="2">
    <source>
        <dbReference type="ARBA" id="ARBA00022723"/>
    </source>
</evidence>
<evidence type="ECO:0000256" key="9">
    <source>
        <dbReference type="ARBA" id="ARBA00023242"/>
    </source>
</evidence>
<feature type="compositionally biased region" description="Low complexity" evidence="10">
    <location>
        <begin position="99"/>
        <end position="108"/>
    </location>
</feature>
<feature type="compositionally biased region" description="Basic and acidic residues" evidence="10">
    <location>
        <begin position="109"/>
        <end position="118"/>
    </location>
</feature>
<dbReference type="SMART" id="SM00399">
    <property type="entry name" value="ZnF_C4"/>
    <property type="match status" value="1"/>
</dbReference>
<keyword evidence="6" id="KW-0238">DNA-binding</keyword>
<dbReference type="Gene3D" id="3.30.50.10">
    <property type="entry name" value="Erythroid Transcription Factor GATA-1, subunit A"/>
    <property type="match status" value="1"/>
</dbReference>
<protein>
    <recommendedName>
        <fullName evidence="11">Nuclear receptor domain-containing protein</fullName>
    </recommendedName>
</protein>
<sequence length="271" mass="29917">MLVLYLDKLKKPSKNGRVHKSFFGRCCNNMSVIGECRNNKECIIDKKNRTSCKACRLQKCLLVGMSKSGSRYGRRSNWFKQYFQENELRSKRAAVIAATTSSPTPRSTSSEKCDRLSASDEELEPELESQLSTSPYSAFSAPLRYPSTAKDTIAAVTAAAAAAAASAFSDLPQTPVSSHLYLNCFPHLSLNQLVAYRHDSAKFLGPNAVPLTVLPNDHIHRYWDKLFEAQVHRPELAGECESEDPLDLSAGRQKGDSSAAKRTAPLDLSVK</sequence>
<evidence type="ECO:0000256" key="10">
    <source>
        <dbReference type="SAM" id="MobiDB-lite"/>
    </source>
</evidence>
<dbReference type="GO" id="GO:0008270">
    <property type="term" value="F:zinc ion binding"/>
    <property type="evidence" value="ECO:0007669"/>
    <property type="project" value="UniProtKB-KW"/>
</dbReference>
<keyword evidence="7" id="KW-0804">Transcription</keyword>
<evidence type="ECO:0000256" key="6">
    <source>
        <dbReference type="ARBA" id="ARBA00023125"/>
    </source>
</evidence>
<dbReference type="Pfam" id="PF00105">
    <property type="entry name" value="zf-C4"/>
    <property type="match status" value="1"/>
</dbReference>
<dbReference type="GO" id="GO:0005634">
    <property type="term" value="C:nucleus"/>
    <property type="evidence" value="ECO:0007669"/>
    <property type="project" value="UniProtKB-SubCell"/>
</dbReference>
<evidence type="ECO:0000256" key="7">
    <source>
        <dbReference type="ARBA" id="ARBA00023163"/>
    </source>
</evidence>
<dbReference type="AlphaFoldDB" id="A0AAN9T4Z0"/>
<keyword evidence="5" id="KW-0805">Transcription regulation</keyword>
<comment type="caution">
    <text evidence="12">The sequence shown here is derived from an EMBL/GenBank/DDBJ whole genome shotgun (WGS) entry which is preliminary data.</text>
</comment>
<accession>A0AAN9T4Z0</accession>
<organism evidence="12 13">
    <name type="scientific">Parthenolecanium corni</name>
    <dbReference type="NCBI Taxonomy" id="536013"/>
    <lineage>
        <taxon>Eukaryota</taxon>
        <taxon>Metazoa</taxon>
        <taxon>Ecdysozoa</taxon>
        <taxon>Arthropoda</taxon>
        <taxon>Hexapoda</taxon>
        <taxon>Insecta</taxon>
        <taxon>Pterygota</taxon>
        <taxon>Neoptera</taxon>
        <taxon>Paraneoptera</taxon>
        <taxon>Hemiptera</taxon>
        <taxon>Sternorrhyncha</taxon>
        <taxon>Coccoidea</taxon>
        <taxon>Coccidae</taxon>
        <taxon>Parthenolecanium</taxon>
    </lineage>
</organism>
<evidence type="ECO:0000256" key="4">
    <source>
        <dbReference type="ARBA" id="ARBA00022833"/>
    </source>
</evidence>
<keyword evidence="4" id="KW-0862">Zinc</keyword>
<dbReference type="GO" id="GO:0003700">
    <property type="term" value="F:DNA-binding transcription factor activity"/>
    <property type="evidence" value="ECO:0007669"/>
    <property type="project" value="InterPro"/>
</dbReference>
<evidence type="ECO:0000256" key="3">
    <source>
        <dbReference type="ARBA" id="ARBA00022771"/>
    </source>
</evidence>
<evidence type="ECO:0000256" key="8">
    <source>
        <dbReference type="ARBA" id="ARBA00023170"/>
    </source>
</evidence>
<dbReference type="InterPro" id="IPR013088">
    <property type="entry name" value="Znf_NHR/GATA"/>
</dbReference>